<keyword evidence="4 6" id="KW-0862">Zinc</keyword>
<gene>
    <name evidence="8" type="ORF">N825_31525</name>
</gene>
<dbReference type="GO" id="GO:0051603">
    <property type="term" value="P:proteolysis involved in protein catabolic process"/>
    <property type="evidence" value="ECO:0007669"/>
    <property type="project" value="TreeGrafter"/>
</dbReference>
<evidence type="ECO:0000256" key="2">
    <source>
        <dbReference type="ARBA" id="ARBA00022723"/>
    </source>
</evidence>
<comment type="caution">
    <text evidence="8">The sequence shown here is derived from an EMBL/GenBank/DDBJ whole genome shotgun (WGS) entry which is preliminary data.</text>
</comment>
<reference evidence="8 9" key="1">
    <citation type="submission" date="2013-08" db="EMBL/GenBank/DDBJ databases">
        <title>The genome sequence of Skermanella stibiiresistens.</title>
        <authorList>
            <person name="Zhu W."/>
            <person name="Wang G."/>
        </authorList>
    </citation>
    <scope>NUCLEOTIDE SEQUENCE [LARGE SCALE GENOMIC DNA]</scope>
    <source>
        <strain evidence="8 9">SB22</strain>
    </source>
</reference>
<dbReference type="Proteomes" id="UP000019486">
    <property type="component" value="Unassembled WGS sequence"/>
</dbReference>
<evidence type="ECO:0000259" key="7">
    <source>
        <dbReference type="Pfam" id="PF01435"/>
    </source>
</evidence>
<evidence type="ECO:0000256" key="6">
    <source>
        <dbReference type="RuleBase" id="RU003983"/>
    </source>
</evidence>
<keyword evidence="1 6" id="KW-0645">Protease</keyword>
<dbReference type="RefSeq" id="WP_037450085.1">
    <property type="nucleotide sequence ID" value="NZ_AVFL01000005.1"/>
</dbReference>
<dbReference type="GO" id="GO:0004222">
    <property type="term" value="F:metalloendopeptidase activity"/>
    <property type="evidence" value="ECO:0007669"/>
    <property type="project" value="InterPro"/>
</dbReference>
<dbReference type="GO" id="GO:0046872">
    <property type="term" value="F:metal ion binding"/>
    <property type="evidence" value="ECO:0007669"/>
    <property type="project" value="UniProtKB-KW"/>
</dbReference>
<dbReference type="CDD" id="cd07334">
    <property type="entry name" value="M48C_loiP_like"/>
    <property type="match status" value="1"/>
</dbReference>
<evidence type="ECO:0000313" key="9">
    <source>
        <dbReference type="Proteomes" id="UP000019486"/>
    </source>
</evidence>
<dbReference type="PATRIC" id="fig|1385369.3.peg.1947"/>
<evidence type="ECO:0000256" key="4">
    <source>
        <dbReference type="ARBA" id="ARBA00022833"/>
    </source>
</evidence>
<accession>W9H950</accession>
<name>W9H950_9PROT</name>
<dbReference type="InterPro" id="IPR001915">
    <property type="entry name" value="Peptidase_M48"/>
</dbReference>
<evidence type="ECO:0000256" key="3">
    <source>
        <dbReference type="ARBA" id="ARBA00022801"/>
    </source>
</evidence>
<keyword evidence="3 6" id="KW-0378">Hydrolase</keyword>
<dbReference type="Pfam" id="PF01435">
    <property type="entry name" value="Peptidase_M48"/>
    <property type="match status" value="1"/>
</dbReference>
<organism evidence="8 9">
    <name type="scientific">Skermanella stibiiresistens SB22</name>
    <dbReference type="NCBI Taxonomy" id="1385369"/>
    <lineage>
        <taxon>Bacteria</taxon>
        <taxon>Pseudomonadati</taxon>
        <taxon>Pseudomonadota</taxon>
        <taxon>Alphaproteobacteria</taxon>
        <taxon>Rhodospirillales</taxon>
        <taxon>Azospirillaceae</taxon>
        <taxon>Skermanella</taxon>
    </lineage>
</organism>
<dbReference type="InterPro" id="IPR051156">
    <property type="entry name" value="Mito/Outer_Membr_Metalloprot"/>
</dbReference>
<dbReference type="PANTHER" id="PTHR22726">
    <property type="entry name" value="METALLOENDOPEPTIDASE OMA1"/>
    <property type="match status" value="1"/>
</dbReference>
<keyword evidence="5 6" id="KW-0482">Metalloprotease</keyword>
<evidence type="ECO:0000313" key="8">
    <source>
        <dbReference type="EMBL" id="EWY41187.1"/>
    </source>
</evidence>
<protein>
    <submittedName>
        <fullName evidence="8">Metalloprotease</fullName>
    </submittedName>
</protein>
<keyword evidence="2" id="KW-0479">Metal-binding</keyword>
<comment type="similarity">
    <text evidence="6">Belongs to the peptidase M48 family.</text>
</comment>
<dbReference type="STRING" id="1385369.N825_31525"/>
<comment type="cofactor">
    <cofactor evidence="6">
        <name>Zn(2+)</name>
        <dbReference type="ChEBI" id="CHEBI:29105"/>
    </cofactor>
    <text evidence="6">Binds 1 zinc ion per subunit.</text>
</comment>
<evidence type="ECO:0000256" key="5">
    <source>
        <dbReference type="ARBA" id="ARBA00023049"/>
    </source>
</evidence>
<dbReference type="OrthoDB" id="9810445at2"/>
<evidence type="ECO:0000256" key="1">
    <source>
        <dbReference type="ARBA" id="ARBA00022670"/>
    </source>
</evidence>
<proteinExistence type="inferred from homology"/>
<dbReference type="AlphaFoldDB" id="W9H950"/>
<dbReference type="Gene3D" id="3.30.2010.10">
    <property type="entry name" value="Metalloproteases ('zincins'), catalytic domain"/>
    <property type="match status" value="1"/>
</dbReference>
<dbReference type="GO" id="GO:0016020">
    <property type="term" value="C:membrane"/>
    <property type="evidence" value="ECO:0007669"/>
    <property type="project" value="TreeGrafter"/>
</dbReference>
<dbReference type="PANTHER" id="PTHR22726:SF8">
    <property type="entry name" value="METALLOPROTEASE YCAL"/>
    <property type="match status" value="1"/>
</dbReference>
<keyword evidence="9" id="KW-1185">Reference proteome</keyword>
<feature type="domain" description="Peptidase M48" evidence="7">
    <location>
        <begin position="98"/>
        <end position="250"/>
    </location>
</feature>
<sequence length="255" mass="27548">MRFHWVNPVLLISAAVLLPACQTDMLTNRLSDVMKIGDTAVKSASLTDKDVSREAAASIKQMDKQNRVAGANDPYSVRLRKITKPFKTVNGVPLDFKVYLTDDVNAFAMPDGSVRVFSGLMDQMGDDELLFVIGHEIGHVYHGHALEKMRLAHATTAARGSLTFFEGTLGQLAGSQMGGLAEGLINAQFSQAEEKQADDYGAEMLTKTGAPRSAAVTALTKLSNGQRLGPFSQFLSSHPDPLDRAERIEQGIAAN</sequence>
<dbReference type="EMBL" id="AVFL01000005">
    <property type="protein sequence ID" value="EWY41187.1"/>
    <property type="molecule type" value="Genomic_DNA"/>
</dbReference>